<dbReference type="SUPFAM" id="SSF48452">
    <property type="entry name" value="TPR-like"/>
    <property type="match status" value="1"/>
</dbReference>
<evidence type="ECO:0000313" key="2">
    <source>
        <dbReference type="Proteomes" id="UP001642485"/>
    </source>
</evidence>
<dbReference type="Proteomes" id="UP001642485">
    <property type="component" value="Chromosome"/>
</dbReference>
<dbReference type="InterPro" id="IPR011990">
    <property type="entry name" value="TPR-like_helical_dom_sf"/>
</dbReference>
<organism evidence="1 2">
    <name type="scientific">Rickettsia helvetica</name>
    <dbReference type="NCBI Taxonomy" id="35789"/>
    <lineage>
        <taxon>Bacteria</taxon>
        <taxon>Pseudomonadati</taxon>
        <taxon>Pseudomonadota</taxon>
        <taxon>Alphaproteobacteria</taxon>
        <taxon>Rickettsiales</taxon>
        <taxon>Rickettsiaceae</taxon>
        <taxon>Rickettsieae</taxon>
        <taxon>Rickettsia</taxon>
        <taxon>spotted fever group</taxon>
    </lineage>
</organism>
<accession>A0ABM9NA69</accession>
<gene>
    <name evidence="1" type="ORF">OB144RH_01040</name>
</gene>
<proteinExistence type="predicted"/>
<keyword evidence="2" id="KW-1185">Reference proteome</keyword>
<reference evidence="1 2" key="1">
    <citation type="submission" date="2024-02" db="EMBL/GenBank/DDBJ databases">
        <authorList>
            <person name="Nijsse B."/>
            <person name="Sprong H."/>
        </authorList>
    </citation>
    <scope>NUCLEOTIDE SEQUENCE [LARGE SCALE GENOMIC DNA]</scope>
    <source>
        <strain evidence="1">OB144</strain>
    </source>
</reference>
<dbReference type="RefSeq" id="WP_232203664.1">
    <property type="nucleotide sequence ID" value="NZ_OY974080.1"/>
</dbReference>
<dbReference type="EMBL" id="OZ018776">
    <property type="protein sequence ID" value="CAK9119801.1"/>
    <property type="molecule type" value="Genomic_DNA"/>
</dbReference>
<name>A0ABM9NA69_RICHE</name>
<protein>
    <submittedName>
        <fullName evidence="1">TPR-REGION domain-containing protein</fullName>
    </submittedName>
</protein>
<sequence length="234" mass="26743">MFDEVKGYDSIKCNVVFGLAISNIQLGNLEEAEKNIQMMEDIFNQNLVDQTDIATIYYAKAKLFNIQGKNYEALRRIDDTINVCIENGMKPQDLFLTGSYLIKVDILNNLKKYQEVLSLLEQVYDMNKLSKKEENQVFGRIFTQKSRAKLGLGDVTEALEYAKKAKAIFFNDPTRPNKEVIISPDIDLAKTFVAEGDALVLLNQNEEAVDAYATAENIYWNHYKENMKNSVIIK</sequence>
<dbReference type="Gene3D" id="1.25.40.10">
    <property type="entry name" value="Tetratricopeptide repeat domain"/>
    <property type="match status" value="1"/>
</dbReference>
<evidence type="ECO:0000313" key="1">
    <source>
        <dbReference type="EMBL" id="CAK9119801.1"/>
    </source>
</evidence>